<dbReference type="GO" id="GO:0005506">
    <property type="term" value="F:iron ion binding"/>
    <property type="evidence" value="ECO:0007669"/>
    <property type="project" value="InterPro"/>
</dbReference>
<dbReference type="InterPro" id="IPR006620">
    <property type="entry name" value="Pro_4_hyd_alph"/>
</dbReference>
<dbReference type="InterPro" id="IPR005123">
    <property type="entry name" value="Oxoglu/Fe-dep_dioxygenase_dom"/>
</dbReference>
<dbReference type="Proteomes" id="UP001163105">
    <property type="component" value="Unassembled WGS sequence"/>
</dbReference>
<proteinExistence type="predicted"/>
<feature type="domain" description="Fe2OG dioxygenase" evidence="7">
    <location>
        <begin position="188"/>
        <end position="302"/>
    </location>
</feature>
<comment type="cofactor">
    <cofactor evidence="1">
        <name>L-ascorbate</name>
        <dbReference type="ChEBI" id="CHEBI:38290"/>
    </cofactor>
</comment>
<evidence type="ECO:0000259" key="7">
    <source>
        <dbReference type="PROSITE" id="PS51471"/>
    </source>
</evidence>
<sequence>MGILNSLGVAFGEKKPQAQPKGQPQANVAVRTSYTSNPVPIPDDFLVTPPSQPVSSHPIDFAASPVPEHAGRLAIVLRDVLSPEECARLISLAEASVPRDSAKSAASDSDSPEDDSGSAWRPALINLGNGYEVAAPGYRVSDRIVWDQQDVVDRIWARCATVDGLAETLARVPAGWRDGKGTWRFKSMNRRMRFLRYGPGQYFKPHCDGPYWYFEEDEREVRTMYTVHLYLNDSAAESSTGEGHVGGATAFLSGDGKRKLDVNPKAGSVLIFQHEGLLHEGAEVKSGVKYTVRMDILYRWEPEE</sequence>
<dbReference type="InterPro" id="IPR045054">
    <property type="entry name" value="P4HA-like"/>
</dbReference>
<dbReference type="PROSITE" id="PS51471">
    <property type="entry name" value="FE2OG_OXY"/>
    <property type="match status" value="1"/>
</dbReference>
<reference evidence="8" key="1">
    <citation type="submission" date="2023-01" db="EMBL/GenBank/DDBJ databases">
        <title>The growth and conidiation of Purpureocillium lavendulum are regulated by nitrogen source and histone H3K14 acetylation.</title>
        <authorList>
            <person name="Tang P."/>
            <person name="Han J."/>
            <person name="Zhang C."/>
            <person name="Tang P."/>
            <person name="Qi F."/>
            <person name="Zhang K."/>
            <person name="Liang L."/>
        </authorList>
    </citation>
    <scope>NUCLEOTIDE SEQUENCE</scope>
    <source>
        <strain evidence="8">YMF1.00683</strain>
    </source>
</reference>
<dbReference type="AlphaFoldDB" id="A0AB34FEY1"/>
<organism evidence="8 9">
    <name type="scientific">Purpureocillium lavendulum</name>
    <dbReference type="NCBI Taxonomy" id="1247861"/>
    <lineage>
        <taxon>Eukaryota</taxon>
        <taxon>Fungi</taxon>
        <taxon>Dikarya</taxon>
        <taxon>Ascomycota</taxon>
        <taxon>Pezizomycotina</taxon>
        <taxon>Sordariomycetes</taxon>
        <taxon>Hypocreomycetidae</taxon>
        <taxon>Hypocreales</taxon>
        <taxon>Ophiocordycipitaceae</taxon>
        <taxon>Purpureocillium</taxon>
    </lineage>
</organism>
<evidence type="ECO:0000256" key="1">
    <source>
        <dbReference type="ARBA" id="ARBA00001961"/>
    </source>
</evidence>
<name>A0AB34FEY1_9HYPO</name>
<keyword evidence="2" id="KW-0479">Metal-binding</keyword>
<feature type="compositionally biased region" description="Low complexity" evidence="6">
    <location>
        <begin position="17"/>
        <end position="26"/>
    </location>
</feature>
<dbReference type="PANTHER" id="PTHR10869:SF241">
    <property type="entry name" value="FE2OG DIOXYGENASE DOMAIN-CONTAINING PROTEIN"/>
    <property type="match status" value="1"/>
</dbReference>
<comment type="caution">
    <text evidence="8">The sequence shown here is derived from an EMBL/GenBank/DDBJ whole genome shotgun (WGS) entry which is preliminary data.</text>
</comment>
<dbReference type="GO" id="GO:0031418">
    <property type="term" value="F:L-ascorbic acid binding"/>
    <property type="evidence" value="ECO:0007669"/>
    <property type="project" value="InterPro"/>
</dbReference>
<dbReference type="SUPFAM" id="SSF51197">
    <property type="entry name" value="Clavaminate synthase-like"/>
    <property type="match status" value="1"/>
</dbReference>
<evidence type="ECO:0000256" key="4">
    <source>
        <dbReference type="ARBA" id="ARBA00023002"/>
    </source>
</evidence>
<keyword evidence="9" id="KW-1185">Reference proteome</keyword>
<evidence type="ECO:0000313" key="9">
    <source>
        <dbReference type="Proteomes" id="UP001163105"/>
    </source>
</evidence>
<dbReference type="Gene3D" id="2.60.120.620">
    <property type="entry name" value="q2cbj1_9rhob like domain"/>
    <property type="match status" value="1"/>
</dbReference>
<feature type="region of interest" description="Disordered" evidence="6">
    <location>
        <begin position="100"/>
        <end position="119"/>
    </location>
</feature>
<dbReference type="InterPro" id="IPR044862">
    <property type="entry name" value="Pro_4_hyd_alph_FE2OG_OXY"/>
</dbReference>
<evidence type="ECO:0000313" key="8">
    <source>
        <dbReference type="EMBL" id="KAJ6437239.1"/>
    </source>
</evidence>
<dbReference type="Pfam" id="PF13640">
    <property type="entry name" value="2OG-FeII_Oxy_3"/>
    <property type="match status" value="1"/>
</dbReference>
<gene>
    <name evidence="8" type="ORF">O9K51_10212</name>
</gene>
<evidence type="ECO:0000256" key="3">
    <source>
        <dbReference type="ARBA" id="ARBA00022964"/>
    </source>
</evidence>
<evidence type="ECO:0000256" key="5">
    <source>
        <dbReference type="ARBA" id="ARBA00023004"/>
    </source>
</evidence>
<evidence type="ECO:0000256" key="2">
    <source>
        <dbReference type="ARBA" id="ARBA00022723"/>
    </source>
</evidence>
<accession>A0AB34FEY1</accession>
<keyword evidence="5" id="KW-0408">Iron</keyword>
<protein>
    <submittedName>
        <fullName evidence="8">Oxidoreductase domain-containing protein</fullName>
    </submittedName>
</protein>
<dbReference type="PANTHER" id="PTHR10869">
    <property type="entry name" value="PROLYL 4-HYDROXYLASE ALPHA SUBUNIT"/>
    <property type="match status" value="1"/>
</dbReference>
<keyword evidence="3" id="KW-0223">Dioxygenase</keyword>
<dbReference type="GO" id="GO:0005783">
    <property type="term" value="C:endoplasmic reticulum"/>
    <property type="evidence" value="ECO:0007669"/>
    <property type="project" value="TreeGrafter"/>
</dbReference>
<dbReference type="GO" id="GO:0004656">
    <property type="term" value="F:procollagen-proline 4-dioxygenase activity"/>
    <property type="evidence" value="ECO:0007669"/>
    <property type="project" value="TreeGrafter"/>
</dbReference>
<dbReference type="EMBL" id="JAQHRD010000013">
    <property type="protein sequence ID" value="KAJ6437239.1"/>
    <property type="molecule type" value="Genomic_DNA"/>
</dbReference>
<dbReference type="SMART" id="SM00702">
    <property type="entry name" value="P4Hc"/>
    <property type="match status" value="1"/>
</dbReference>
<evidence type="ECO:0000256" key="6">
    <source>
        <dbReference type="SAM" id="MobiDB-lite"/>
    </source>
</evidence>
<feature type="region of interest" description="Disordered" evidence="6">
    <location>
        <begin position="1"/>
        <end position="54"/>
    </location>
</feature>
<keyword evidence="4" id="KW-0560">Oxidoreductase</keyword>